<sequence length="77" mass="8359">MQLLPGSGEFRRQSADLVTGVERGEDLGAFNGFYGIAVTAQAEFLFARTKSLFPFAADKVQHAGVDRGSLAFHRSHC</sequence>
<dbReference type="STRING" id="999552.METH_20960"/>
<dbReference type="KEGG" id="lmd:METH_20960"/>
<keyword evidence="2" id="KW-1185">Reference proteome</keyword>
<protein>
    <submittedName>
        <fullName evidence="1">Uncharacterized protein</fullName>
    </submittedName>
</protein>
<proteinExistence type="predicted"/>
<evidence type="ECO:0000313" key="1">
    <source>
        <dbReference type="EMBL" id="AHD03319.1"/>
    </source>
</evidence>
<reference evidence="1 2" key="1">
    <citation type="submission" date="2013-09" db="EMBL/GenBank/DDBJ databases">
        <authorList>
            <consortium name="DOE Joint Genome Institute"/>
            <person name="Klenk H.-P."/>
            <person name="Huntemann M."/>
            <person name="Han J."/>
            <person name="Chen A."/>
            <person name="Kyrpides N."/>
            <person name="Mavromatis K."/>
            <person name="Markowitz V."/>
            <person name="Palaniappan K."/>
            <person name="Ivanova N."/>
            <person name="Schaumberg A."/>
            <person name="Pati A."/>
            <person name="Liolios K."/>
            <person name="Nordberg H.P."/>
            <person name="Cantor M.N."/>
            <person name="Hua S.X."/>
            <person name="Woyke T."/>
        </authorList>
    </citation>
    <scope>NUCLEOTIDE SEQUENCE [LARGE SCALE GENOMIC DNA]</scope>
    <source>
        <strain evidence="1 2">DSM 14336</strain>
    </source>
</reference>
<dbReference type="Proteomes" id="UP000018780">
    <property type="component" value="Chromosome"/>
</dbReference>
<dbReference type="AlphaFoldDB" id="V9VZW6"/>
<accession>V9VZW6</accession>
<evidence type="ECO:0000313" key="2">
    <source>
        <dbReference type="Proteomes" id="UP000018780"/>
    </source>
</evidence>
<organism evidence="1 2">
    <name type="scientific">Leisingera methylohalidivorans DSM 14336</name>
    <dbReference type="NCBI Taxonomy" id="999552"/>
    <lineage>
        <taxon>Bacteria</taxon>
        <taxon>Pseudomonadati</taxon>
        <taxon>Pseudomonadota</taxon>
        <taxon>Alphaproteobacteria</taxon>
        <taxon>Rhodobacterales</taxon>
        <taxon>Roseobacteraceae</taxon>
        <taxon>Leisingera</taxon>
    </lineage>
</organism>
<dbReference type="HOGENOM" id="CLU_2633731_0_0_5"/>
<gene>
    <name evidence="1" type="ORF">METH_20960</name>
</gene>
<dbReference type="EMBL" id="CP006773">
    <property type="protein sequence ID" value="AHD03319.1"/>
    <property type="molecule type" value="Genomic_DNA"/>
</dbReference>
<name>V9VZW6_9RHOB</name>